<evidence type="ECO:0000256" key="3">
    <source>
        <dbReference type="ARBA" id="ARBA00022617"/>
    </source>
</evidence>
<comment type="function">
    <text evidence="8">Involved in the coupling of aromatic side chains of the heptapeptide of vancomycin.</text>
</comment>
<dbReference type="CDD" id="cd11031">
    <property type="entry name" value="Cyp158A-like"/>
    <property type="match status" value="1"/>
</dbReference>
<proteinExistence type="inferred from homology"/>
<dbReference type="PROSITE" id="PS00086">
    <property type="entry name" value="CYTOCHROME_P450"/>
    <property type="match status" value="1"/>
</dbReference>
<dbReference type="PRINTS" id="PR00359">
    <property type="entry name" value="BP450"/>
</dbReference>
<keyword evidence="11" id="KW-1185">Reference proteome</keyword>
<gene>
    <name evidence="10" type="ORF">SAMN04489732_10938</name>
</gene>
<keyword evidence="3 9" id="KW-0349">Heme</keyword>
<evidence type="ECO:0000256" key="2">
    <source>
        <dbReference type="ARBA" id="ARBA00010617"/>
    </source>
</evidence>
<dbReference type="STRING" id="394193.SAMN04489732_10938"/>
<reference evidence="10 11" key="1">
    <citation type="submission" date="2016-10" db="EMBL/GenBank/DDBJ databases">
        <authorList>
            <person name="de Groot N.N."/>
        </authorList>
    </citation>
    <scope>NUCLEOTIDE SEQUENCE [LARGE SCALE GENOMIC DNA]</scope>
    <source>
        <strain evidence="10 11">DSM 44993</strain>
    </source>
</reference>
<dbReference type="PANTHER" id="PTHR46696">
    <property type="entry name" value="P450, PUTATIVE (EUROFUNG)-RELATED"/>
    <property type="match status" value="1"/>
</dbReference>
<dbReference type="PANTHER" id="PTHR46696:SF1">
    <property type="entry name" value="CYTOCHROME P450 YJIB-RELATED"/>
    <property type="match status" value="1"/>
</dbReference>
<comment type="similarity">
    <text evidence="2 9">Belongs to the cytochrome P450 family.</text>
</comment>
<keyword evidence="6 9" id="KW-0408">Iron</keyword>
<evidence type="ECO:0000256" key="4">
    <source>
        <dbReference type="ARBA" id="ARBA00022723"/>
    </source>
</evidence>
<evidence type="ECO:0000313" key="10">
    <source>
        <dbReference type="EMBL" id="SEP43432.1"/>
    </source>
</evidence>
<sequence length="396" mass="43600">MTIEARPYPFPEVPQLDLAPEYGQFRRAAGLARLEMPYGGTAWLATKLADVKLVLSDPRFSRAAAVGADAPRTLPMIETTPSILNLDPPEHTRVRRVVARTFTVRRIELLRPGIQQVVDRLLDRMIETGPPADFVTDFALPLAITGISELLGVPEDQRSQFHVWSDKATAIADVPVEEIMAAQQSLETFFAELAEKRRAEPTDDLIGTLVSARDDEERLSDEELVQLGTVLLSAGHETTANQLSGYLFTLLTQPELWQRLRDEPALVPTAVEELARITPLGVVTFGRIAREDLEVGGTLVRAGESVVCQIAAANRDESAFERSGEVDFDREANPHISFGHGLHHCLGAPLARVELQSALAAVVRRLPELRLAVPAEEVPFKSGRLLRGPRSLPVTW</sequence>
<name>A0A1H8XUK4_9PSEU</name>
<protein>
    <submittedName>
        <fullName evidence="10">Cytochrome P450</fullName>
    </submittedName>
</protein>
<dbReference type="Proteomes" id="UP000198582">
    <property type="component" value="Unassembled WGS sequence"/>
</dbReference>
<dbReference type="GO" id="GO:0016705">
    <property type="term" value="F:oxidoreductase activity, acting on paired donors, with incorporation or reduction of molecular oxygen"/>
    <property type="evidence" value="ECO:0007669"/>
    <property type="project" value="InterPro"/>
</dbReference>
<keyword evidence="7 9" id="KW-0503">Monooxygenase</keyword>
<organism evidence="10 11">
    <name type="scientific">Amycolatopsis saalfeldensis</name>
    <dbReference type="NCBI Taxonomy" id="394193"/>
    <lineage>
        <taxon>Bacteria</taxon>
        <taxon>Bacillati</taxon>
        <taxon>Actinomycetota</taxon>
        <taxon>Actinomycetes</taxon>
        <taxon>Pseudonocardiales</taxon>
        <taxon>Pseudonocardiaceae</taxon>
        <taxon>Amycolatopsis</taxon>
    </lineage>
</organism>
<evidence type="ECO:0000256" key="1">
    <source>
        <dbReference type="ARBA" id="ARBA00004660"/>
    </source>
</evidence>
<dbReference type="InterPro" id="IPR036396">
    <property type="entry name" value="Cyt_P450_sf"/>
</dbReference>
<dbReference type="Pfam" id="PF00067">
    <property type="entry name" value="p450"/>
    <property type="match status" value="1"/>
</dbReference>
<evidence type="ECO:0000256" key="6">
    <source>
        <dbReference type="ARBA" id="ARBA00023004"/>
    </source>
</evidence>
<dbReference type="GO" id="GO:0020037">
    <property type="term" value="F:heme binding"/>
    <property type="evidence" value="ECO:0007669"/>
    <property type="project" value="InterPro"/>
</dbReference>
<evidence type="ECO:0000256" key="8">
    <source>
        <dbReference type="ARBA" id="ARBA00055433"/>
    </source>
</evidence>
<dbReference type="InterPro" id="IPR002397">
    <property type="entry name" value="Cyt_P450_B"/>
</dbReference>
<dbReference type="AlphaFoldDB" id="A0A1H8XUK4"/>
<evidence type="ECO:0000256" key="7">
    <source>
        <dbReference type="ARBA" id="ARBA00023033"/>
    </source>
</evidence>
<dbReference type="InterPro" id="IPR001128">
    <property type="entry name" value="Cyt_P450"/>
</dbReference>
<evidence type="ECO:0000313" key="11">
    <source>
        <dbReference type="Proteomes" id="UP000198582"/>
    </source>
</evidence>
<dbReference type="OrthoDB" id="141712at2"/>
<accession>A0A1H8XUK4</accession>
<keyword evidence="5 9" id="KW-0560">Oxidoreductase</keyword>
<dbReference type="EMBL" id="FOEF01000009">
    <property type="protein sequence ID" value="SEP43432.1"/>
    <property type="molecule type" value="Genomic_DNA"/>
</dbReference>
<evidence type="ECO:0000256" key="5">
    <source>
        <dbReference type="ARBA" id="ARBA00023002"/>
    </source>
</evidence>
<dbReference type="SUPFAM" id="SSF48264">
    <property type="entry name" value="Cytochrome P450"/>
    <property type="match status" value="1"/>
</dbReference>
<dbReference type="RefSeq" id="WP_091618696.1">
    <property type="nucleotide sequence ID" value="NZ_FOEF01000009.1"/>
</dbReference>
<dbReference type="PRINTS" id="PR00385">
    <property type="entry name" value="P450"/>
</dbReference>
<dbReference type="GO" id="GO:0005506">
    <property type="term" value="F:iron ion binding"/>
    <property type="evidence" value="ECO:0007669"/>
    <property type="project" value="InterPro"/>
</dbReference>
<evidence type="ECO:0000256" key="9">
    <source>
        <dbReference type="RuleBase" id="RU000461"/>
    </source>
</evidence>
<dbReference type="Gene3D" id="1.10.630.10">
    <property type="entry name" value="Cytochrome P450"/>
    <property type="match status" value="1"/>
</dbReference>
<dbReference type="FunFam" id="1.10.630.10:FF:000018">
    <property type="entry name" value="Cytochrome P450 monooxygenase"/>
    <property type="match status" value="1"/>
</dbReference>
<dbReference type="GO" id="GO:0004497">
    <property type="term" value="F:monooxygenase activity"/>
    <property type="evidence" value="ECO:0007669"/>
    <property type="project" value="UniProtKB-KW"/>
</dbReference>
<comment type="pathway">
    <text evidence="1">Antibiotic biosynthesis; vancomycin biosynthesis.</text>
</comment>
<keyword evidence="4 9" id="KW-0479">Metal-binding</keyword>
<dbReference type="InterPro" id="IPR017972">
    <property type="entry name" value="Cyt_P450_CS"/>
</dbReference>